<evidence type="ECO:0000313" key="2">
    <source>
        <dbReference type="EMBL" id="AFA74947.1"/>
    </source>
</evidence>
<evidence type="ECO:0000313" key="3">
    <source>
        <dbReference type="Proteomes" id="UP000009154"/>
    </source>
</evidence>
<feature type="transmembrane region" description="Helical" evidence="1">
    <location>
        <begin position="27"/>
        <end position="44"/>
    </location>
</feature>
<accession>H6MR43</accession>
<keyword evidence="1" id="KW-0472">Membrane</keyword>
<reference evidence="2 3" key="1">
    <citation type="journal article" date="2012" name="Appl. Environ. Microbiol.">
        <title>Involvement of two latex-clearing proteins during rubber degradation and insights into the subsequent degradation pathway revealed by the genome sequence of Gordonia polyisoprenivorans strain VH2.</title>
        <authorList>
            <person name="Hiessl S."/>
            <person name="Schuldes J."/>
            <person name="Thurmer A."/>
            <person name="Halbsguth T."/>
            <person name="Broker D."/>
            <person name="Angelov A."/>
            <person name="Liebl W."/>
            <person name="Daniel R."/>
            <person name="Steinbuchel A."/>
        </authorList>
    </citation>
    <scope>NUCLEOTIDE SEQUENCE [LARGE SCALE GENOMIC DNA]</scope>
    <source>
        <strain evidence="3">DSM 44266 / VH2</strain>
    </source>
</reference>
<feature type="transmembrane region" description="Helical" evidence="1">
    <location>
        <begin position="91"/>
        <end position="111"/>
    </location>
</feature>
<gene>
    <name evidence="2" type="ordered locus">GPOL_c39360</name>
</gene>
<dbReference type="HOGENOM" id="CLU_092420_1_0_11"/>
<keyword evidence="1" id="KW-1133">Transmembrane helix</keyword>
<keyword evidence="3" id="KW-1185">Reference proteome</keyword>
<name>H6MR43_GORPV</name>
<dbReference type="RefSeq" id="WP_014361248.1">
    <property type="nucleotide sequence ID" value="NC_016906.1"/>
</dbReference>
<feature type="transmembrane region" description="Helical" evidence="1">
    <location>
        <begin position="132"/>
        <end position="153"/>
    </location>
</feature>
<sequence>MDSKKMFVSLIPWVLFSVLINRRGADAAAVAALLAAAVSLVLLIKSMQETGVKVLDVTGVATFGAFAVVGFSGGSPATDWIADYGRGSATLVLAAIMLGSVFTVPFTEQYARESVPREYWTSPVFRSVNRKISATWAGVVAVMGVGHLLAGLLDPATQPVPGFRPVDLILNWVLPIGLILFAVRQTRELSTHAGGRTATVMPERR</sequence>
<feature type="transmembrane region" description="Helical" evidence="1">
    <location>
        <begin position="51"/>
        <end position="71"/>
    </location>
</feature>
<organism evidence="2 3">
    <name type="scientific">Gordonia polyisoprenivorans (strain DSM 44266 / VH2)</name>
    <dbReference type="NCBI Taxonomy" id="1112204"/>
    <lineage>
        <taxon>Bacteria</taxon>
        <taxon>Bacillati</taxon>
        <taxon>Actinomycetota</taxon>
        <taxon>Actinomycetes</taxon>
        <taxon>Mycobacteriales</taxon>
        <taxon>Gordoniaceae</taxon>
        <taxon>Gordonia</taxon>
    </lineage>
</organism>
<dbReference type="AlphaFoldDB" id="H6MR43"/>
<keyword evidence="1" id="KW-0812">Transmembrane</keyword>
<dbReference type="eggNOG" id="ENOG5032J3B">
    <property type="taxonomic scope" value="Bacteria"/>
</dbReference>
<dbReference type="Proteomes" id="UP000009154">
    <property type="component" value="Chromosome"/>
</dbReference>
<dbReference type="GeneID" id="90160950"/>
<feature type="transmembrane region" description="Helical" evidence="1">
    <location>
        <begin position="165"/>
        <end position="183"/>
    </location>
</feature>
<dbReference type="STRING" id="1112204.GPOL_c39360"/>
<evidence type="ECO:0000256" key="1">
    <source>
        <dbReference type="SAM" id="Phobius"/>
    </source>
</evidence>
<protein>
    <submittedName>
        <fullName evidence="2">Putative membrane protein</fullName>
    </submittedName>
</protein>
<dbReference type="EMBL" id="CP003119">
    <property type="protein sequence ID" value="AFA74947.1"/>
    <property type="molecule type" value="Genomic_DNA"/>
</dbReference>
<proteinExistence type="predicted"/>
<dbReference type="KEGG" id="gpo:GPOL_c39360"/>